<name>A0A9D4LUL1_DREPO</name>
<dbReference type="EMBL" id="JAIWYP010000002">
    <property type="protein sequence ID" value="KAH3864336.1"/>
    <property type="molecule type" value="Genomic_DNA"/>
</dbReference>
<evidence type="ECO:0000313" key="1">
    <source>
        <dbReference type="EMBL" id="KAH3864336.1"/>
    </source>
</evidence>
<accession>A0A9D4LUL1</accession>
<keyword evidence="2" id="KW-1185">Reference proteome</keyword>
<comment type="caution">
    <text evidence="1">The sequence shown here is derived from an EMBL/GenBank/DDBJ whole genome shotgun (WGS) entry which is preliminary data.</text>
</comment>
<reference evidence="1" key="2">
    <citation type="submission" date="2020-11" db="EMBL/GenBank/DDBJ databases">
        <authorList>
            <person name="McCartney M.A."/>
            <person name="Auch B."/>
            <person name="Kono T."/>
            <person name="Mallez S."/>
            <person name="Becker A."/>
            <person name="Gohl D.M."/>
            <person name="Silverstein K.A.T."/>
            <person name="Koren S."/>
            <person name="Bechman K.B."/>
            <person name="Herman A."/>
            <person name="Abrahante J.E."/>
            <person name="Garbe J."/>
        </authorList>
    </citation>
    <scope>NUCLEOTIDE SEQUENCE</scope>
    <source>
        <strain evidence="1">Duluth1</strain>
        <tissue evidence="1">Whole animal</tissue>
    </source>
</reference>
<evidence type="ECO:0000313" key="2">
    <source>
        <dbReference type="Proteomes" id="UP000828390"/>
    </source>
</evidence>
<protein>
    <submittedName>
        <fullName evidence="1">Uncharacterized protein</fullName>
    </submittedName>
</protein>
<dbReference type="AlphaFoldDB" id="A0A9D4LUL1"/>
<dbReference type="Proteomes" id="UP000828390">
    <property type="component" value="Unassembled WGS sequence"/>
</dbReference>
<proteinExistence type="predicted"/>
<sequence>MDDTQLYDFEELLEEQVTACAGFPRMINEEEASDILKLFIERKKSKWENSQPHDIINLISKSLSRLLKDELHDIAKYLNLKLIGTTLELKVKSVTKSQLLEQLSGLFCTNIAVKPHKASVKSTRLKSLQDLA</sequence>
<organism evidence="1 2">
    <name type="scientific">Dreissena polymorpha</name>
    <name type="common">Zebra mussel</name>
    <name type="synonym">Mytilus polymorpha</name>
    <dbReference type="NCBI Taxonomy" id="45954"/>
    <lineage>
        <taxon>Eukaryota</taxon>
        <taxon>Metazoa</taxon>
        <taxon>Spiralia</taxon>
        <taxon>Lophotrochozoa</taxon>
        <taxon>Mollusca</taxon>
        <taxon>Bivalvia</taxon>
        <taxon>Autobranchia</taxon>
        <taxon>Heteroconchia</taxon>
        <taxon>Euheterodonta</taxon>
        <taxon>Imparidentia</taxon>
        <taxon>Neoheterodontei</taxon>
        <taxon>Myida</taxon>
        <taxon>Dreissenoidea</taxon>
        <taxon>Dreissenidae</taxon>
        <taxon>Dreissena</taxon>
    </lineage>
</organism>
<gene>
    <name evidence="1" type="ORF">DPMN_027353</name>
</gene>
<reference evidence="1" key="1">
    <citation type="journal article" date="2019" name="bioRxiv">
        <title>The Genome of the Zebra Mussel, Dreissena polymorpha: A Resource for Invasive Species Research.</title>
        <authorList>
            <person name="McCartney M.A."/>
            <person name="Auch B."/>
            <person name="Kono T."/>
            <person name="Mallez S."/>
            <person name="Zhang Y."/>
            <person name="Obille A."/>
            <person name="Becker A."/>
            <person name="Abrahante J.E."/>
            <person name="Garbe J."/>
            <person name="Badalamenti J.P."/>
            <person name="Herman A."/>
            <person name="Mangelson H."/>
            <person name="Liachko I."/>
            <person name="Sullivan S."/>
            <person name="Sone E.D."/>
            <person name="Koren S."/>
            <person name="Silverstein K.A.T."/>
            <person name="Beckman K.B."/>
            <person name="Gohl D.M."/>
        </authorList>
    </citation>
    <scope>NUCLEOTIDE SEQUENCE</scope>
    <source>
        <strain evidence="1">Duluth1</strain>
        <tissue evidence="1">Whole animal</tissue>
    </source>
</reference>